<evidence type="ECO:0000256" key="9">
    <source>
        <dbReference type="PROSITE-ProRule" id="PRU00124"/>
    </source>
</evidence>
<keyword evidence="8 9" id="KW-1015">Disulfide bond</keyword>
<dbReference type="InterPro" id="IPR023415">
    <property type="entry name" value="LDLR_class-A_CS"/>
</dbReference>
<keyword evidence="4" id="KW-0734">Signal transduction inhibitor</keyword>
<dbReference type="GO" id="GO:0000139">
    <property type="term" value="C:Golgi membrane"/>
    <property type="evidence" value="ECO:0007669"/>
    <property type="project" value="TreeGrafter"/>
</dbReference>
<keyword evidence="7 11" id="KW-0472">Membrane</keyword>
<name>A0AAD4TV20_OVIAM</name>
<feature type="region of interest" description="Disordered" evidence="10">
    <location>
        <begin position="373"/>
        <end position="457"/>
    </location>
</feature>
<dbReference type="Pfam" id="PF00057">
    <property type="entry name" value="Ldl_recept_a"/>
    <property type="match status" value="1"/>
</dbReference>
<dbReference type="EMBL" id="JAKZEL010000021">
    <property type="protein sequence ID" value="KAI4532815.1"/>
    <property type="molecule type" value="Genomic_DNA"/>
</dbReference>
<dbReference type="SUPFAM" id="SSF57424">
    <property type="entry name" value="LDL receptor-like module"/>
    <property type="match status" value="1"/>
</dbReference>
<accession>A0AAD4TV20</accession>
<sequence length="457" mass="49687">MPGSLLSVVLDPPPLESQCIQPSCLPLTESLEWAGAERNPNSPQRSDPPLLTVGPQCVAPWCIECKFTCTSGQCLYLGSLVCNQQNDCGDNSDEENCLLVTEHPPPGIFSCKATAGRTQITGFPSVASAQVFGVIAELEFAQVVVVVVVVTVMVVVIFCLLNHYRASTRSFIHRPGQGQRQEDRPQLPESGKEWDCWLLPPDPQEQCRCLQTHRDRGLQVSPEGGLSRLSLALHIPFLPRFLPASPCRAGDLVYIESSWKGSSLEKSDDGCPRWTMYAPRSRDGVTAPPFLQRDRFSRFQPTYPYVQHEIDLPPTISLSDGEEPPPYQGPCTLQLRDPEQQMELNRESVRAPPNRTVFDSDLIGVSVYSGGPCPPSSNSGISASTCSSTGRMAGPPPAYSEAMGHYPGATPSHPQHSGAHRGSRLLLQREGPGARSCPSRARTGSPGSAPDLRAHLM</sequence>
<dbReference type="CDD" id="cd00112">
    <property type="entry name" value="LDLa"/>
    <property type="match status" value="1"/>
</dbReference>
<keyword evidence="5" id="KW-0967">Endosome</keyword>
<comment type="caution">
    <text evidence="9">Lacks conserved residue(s) required for the propagation of feature annotation.</text>
</comment>
<evidence type="ECO:0000313" key="13">
    <source>
        <dbReference type="Proteomes" id="UP001214576"/>
    </source>
</evidence>
<evidence type="ECO:0008006" key="14">
    <source>
        <dbReference type="Google" id="ProtNLM"/>
    </source>
</evidence>
<dbReference type="GO" id="GO:0031901">
    <property type="term" value="C:early endosome membrane"/>
    <property type="evidence" value="ECO:0007669"/>
    <property type="project" value="UniProtKB-SubCell"/>
</dbReference>
<proteinExistence type="inferred from homology"/>
<dbReference type="Proteomes" id="UP001214576">
    <property type="component" value="Unassembled WGS sequence"/>
</dbReference>
<organism evidence="12 13">
    <name type="scientific">Ovis ammon polii</name>
    <dbReference type="NCBI Taxonomy" id="230172"/>
    <lineage>
        <taxon>Eukaryota</taxon>
        <taxon>Metazoa</taxon>
        <taxon>Chordata</taxon>
        <taxon>Craniata</taxon>
        <taxon>Vertebrata</taxon>
        <taxon>Euteleostomi</taxon>
        <taxon>Mammalia</taxon>
        <taxon>Eutheria</taxon>
        <taxon>Laurasiatheria</taxon>
        <taxon>Artiodactyla</taxon>
        <taxon>Ruminantia</taxon>
        <taxon>Pecora</taxon>
        <taxon>Bovidae</taxon>
        <taxon>Caprinae</taxon>
        <taxon>Ovis</taxon>
    </lineage>
</organism>
<dbReference type="GO" id="GO:0070412">
    <property type="term" value="F:R-SMAD binding"/>
    <property type="evidence" value="ECO:0007669"/>
    <property type="project" value="InterPro"/>
</dbReference>
<evidence type="ECO:0000256" key="7">
    <source>
        <dbReference type="ARBA" id="ARBA00023136"/>
    </source>
</evidence>
<evidence type="ECO:0000256" key="2">
    <source>
        <dbReference type="ARBA" id="ARBA00009908"/>
    </source>
</evidence>
<feature type="disulfide bond" evidence="9">
    <location>
        <begin position="82"/>
        <end position="97"/>
    </location>
</feature>
<keyword evidence="13" id="KW-1185">Reference proteome</keyword>
<evidence type="ECO:0000256" key="1">
    <source>
        <dbReference type="ARBA" id="ARBA00004391"/>
    </source>
</evidence>
<dbReference type="AlphaFoldDB" id="A0AAD4TV20"/>
<gene>
    <name evidence="12" type="ORF">MG293_017223</name>
</gene>
<keyword evidence="6 11" id="KW-1133">Transmembrane helix</keyword>
<comment type="caution">
    <text evidence="12">The sequence shown here is derived from an EMBL/GenBank/DDBJ whole genome shotgun (WGS) entry which is preliminary data.</text>
</comment>
<evidence type="ECO:0000256" key="10">
    <source>
        <dbReference type="SAM" id="MobiDB-lite"/>
    </source>
</evidence>
<dbReference type="InterPro" id="IPR036055">
    <property type="entry name" value="LDL_receptor-like_sf"/>
</dbReference>
<evidence type="ECO:0000256" key="4">
    <source>
        <dbReference type="ARBA" id="ARBA00022700"/>
    </source>
</evidence>
<dbReference type="PROSITE" id="PS01209">
    <property type="entry name" value="LDLRA_1"/>
    <property type="match status" value="1"/>
</dbReference>
<dbReference type="PANTHER" id="PTHR16514:SF4">
    <property type="entry name" value="LOW-DENSITY LIPOPROTEIN RECEPTOR CLASS A DOMAIN-CONTAINING PROTEIN 4"/>
    <property type="match status" value="1"/>
</dbReference>
<comment type="similarity">
    <text evidence="2">Belongs to the PMEPA1 family.</text>
</comment>
<dbReference type="Gene3D" id="4.10.400.10">
    <property type="entry name" value="Low-density Lipoprotein Receptor"/>
    <property type="match status" value="1"/>
</dbReference>
<dbReference type="GO" id="GO:0030512">
    <property type="term" value="P:negative regulation of transforming growth factor beta receptor signaling pathway"/>
    <property type="evidence" value="ECO:0007669"/>
    <property type="project" value="InterPro"/>
</dbReference>
<evidence type="ECO:0000256" key="6">
    <source>
        <dbReference type="ARBA" id="ARBA00022989"/>
    </source>
</evidence>
<keyword evidence="3 11" id="KW-0812">Transmembrane</keyword>
<dbReference type="PROSITE" id="PS50068">
    <property type="entry name" value="LDLRA_2"/>
    <property type="match status" value="1"/>
</dbReference>
<comment type="subcellular location">
    <subcellularLocation>
        <location evidence="1">Early endosome membrane</location>
        <topology evidence="1">Single-pass membrane protein</topology>
    </subcellularLocation>
</comment>
<evidence type="ECO:0000256" key="5">
    <source>
        <dbReference type="ARBA" id="ARBA00022753"/>
    </source>
</evidence>
<protein>
    <recommendedName>
        <fullName evidence="14">Low density lipoprotein receptor class A domain containing 4</fullName>
    </recommendedName>
</protein>
<evidence type="ECO:0000256" key="8">
    <source>
        <dbReference type="ARBA" id="ARBA00023157"/>
    </source>
</evidence>
<dbReference type="InterPro" id="IPR043445">
    <property type="entry name" value="TMEPAI/LRAD4"/>
</dbReference>
<dbReference type="InterPro" id="IPR002172">
    <property type="entry name" value="LDrepeatLR_classA_rpt"/>
</dbReference>
<dbReference type="SMART" id="SM00192">
    <property type="entry name" value="LDLa"/>
    <property type="match status" value="1"/>
</dbReference>
<feature type="transmembrane region" description="Helical" evidence="11">
    <location>
        <begin position="140"/>
        <end position="161"/>
    </location>
</feature>
<dbReference type="PANTHER" id="PTHR16514">
    <property type="entry name" value="LOW DENSITY LIPOPROTEIN RECEPTOR CLASS A DOMAIN-CONTAINING 4A"/>
    <property type="match status" value="1"/>
</dbReference>
<reference evidence="12" key="1">
    <citation type="submission" date="2022-03" db="EMBL/GenBank/DDBJ databases">
        <title>Genomic analyses of argali, domestic sheep and their hybrids provide insights into chromosomal evolution, heterosis and genetic basis of agronomic traits.</title>
        <authorList>
            <person name="Li M."/>
        </authorList>
    </citation>
    <scope>NUCLEOTIDE SEQUENCE</scope>
    <source>
        <strain evidence="12">CAU-MHL-2022a</strain>
        <tissue evidence="12">Skin</tissue>
    </source>
</reference>
<evidence type="ECO:0000256" key="11">
    <source>
        <dbReference type="SAM" id="Phobius"/>
    </source>
</evidence>
<feature type="disulfide bond" evidence="9">
    <location>
        <begin position="62"/>
        <end position="74"/>
    </location>
</feature>
<evidence type="ECO:0000313" key="12">
    <source>
        <dbReference type="EMBL" id="KAI4532815.1"/>
    </source>
</evidence>
<evidence type="ECO:0000256" key="3">
    <source>
        <dbReference type="ARBA" id="ARBA00022692"/>
    </source>
</evidence>